<keyword evidence="5 6" id="KW-0472">Membrane</keyword>
<keyword evidence="8" id="KW-1185">Reference proteome</keyword>
<evidence type="ECO:0000256" key="4">
    <source>
        <dbReference type="ARBA" id="ARBA00022989"/>
    </source>
</evidence>
<dbReference type="RefSeq" id="WP_111535374.1">
    <property type="nucleotide sequence ID" value="NZ_QKZL01000001.1"/>
</dbReference>
<evidence type="ECO:0000256" key="2">
    <source>
        <dbReference type="ARBA" id="ARBA00007165"/>
    </source>
</evidence>
<dbReference type="PANTHER" id="PTHR23427:SF2">
    <property type="entry name" value="SURFEIT LOCUS PROTEIN 1"/>
    <property type="match status" value="1"/>
</dbReference>
<evidence type="ECO:0000256" key="6">
    <source>
        <dbReference type="RuleBase" id="RU363076"/>
    </source>
</evidence>
<keyword evidence="6" id="KW-1003">Cell membrane</keyword>
<dbReference type="OrthoDB" id="6079986at2"/>
<dbReference type="Proteomes" id="UP000248916">
    <property type="component" value="Unassembled WGS sequence"/>
</dbReference>
<comment type="subcellular location">
    <subcellularLocation>
        <location evidence="6">Cell membrane</location>
        <topology evidence="6">Multi-pass membrane protein</topology>
    </subcellularLocation>
    <subcellularLocation>
        <location evidence="1">Membrane</location>
    </subcellularLocation>
</comment>
<dbReference type="PANTHER" id="PTHR23427">
    <property type="entry name" value="SURFEIT LOCUS PROTEIN"/>
    <property type="match status" value="1"/>
</dbReference>
<comment type="similarity">
    <text evidence="2 6">Belongs to the SURF1 family.</text>
</comment>
<dbReference type="AlphaFoldDB" id="A0A2W7NNJ7"/>
<dbReference type="Pfam" id="PF02104">
    <property type="entry name" value="SURF1"/>
    <property type="match status" value="1"/>
</dbReference>
<name>A0A2W7NNJ7_9RHOB</name>
<dbReference type="InterPro" id="IPR045214">
    <property type="entry name" value="Surf1/Surf4"/>
</dbReference>
<dbReference type="InterPro" id="IPR002994">
    <property type="entry name" value="Surf1/Shy1"/>
</dbReference>
<proteinExistence type="inferred from homology"/>
<evidence type="ECO:0000313" key="8">
    <source>
        <dbReference type="Proteomes" id="UP000248916"/>
    </source>
</evidence>
<comment type="caution">
    <text evidence="6">Lacks conserved residue(s) required for the propagation of feature annotation.</text>
</comment>
<dbReference type="GO" id="GO:0005886">
    <property type="term" value="C:plasma membrane"/>
    <property type="evidence" value="ECO:0007669"/>
    <property type="project" value="UniProtKB-SubCell"/>
</dbReference>
<evidence type="ECO:0000256" key="1">
    <source>
        <dbReference type="ARBA" id="ARBA00004370"/>
    </source>
</evidence>
<feature type="transmembrane region" description="Helical" evidence="6">
    <location>
        <begin position="194"/>
        <end position="216"/>
    </location>
</feature>
<dbReference type="PROSITE" id="PS50895">
    <property type="entry name" value="SURF1"/>
    <property type="match status" value="1"/>
</dbReference>
<accession>A0A2W7NNJ7</accession>
<protein>
    <recommendedName>
        <fullName evidence="6">SURF1-like protein</fullName>
    </recommendedName>
</protein>
<dbReference type="EMBL" id="QKZL01000001">
    <property type="protein sequence ID" value="PZX19697.1"/>
    <property type="molecule type" value="Genomic_DNA"/>
</dbReference>
<organism evidence="7 8">
    <name type="scientific">Palleronia aestuarii</name>
    <dbReference type="NCBI Taxonomy" id="568105"/>
    <lineage>
        <taxon>Bacteria</taxon>
        <taxon>Pseudomonadati</taxon>
        <taxon>Pseudomonadota</taxon>
        <taxon>Alphaproteobacteria</taxon>
        <taxon>Rhodobacterales</taxon>
        <taxon>Roseobacteraceae</taxon>
        <taxon>Palleronia</taxon>
    </lineage>
</organism>
<evidence type="ECO:0000256" key="3">
    <source>
        <dbReference type="ARBA" id="ARBA00022692"/>
    </source>
</evidence>
<keyword evidence="3 6" id="KW-0812">Transmembrane</keyword>
<keyword evidence="4 6" id="KW-1133">Transmembrane helix</keyword>
<reference evidence="7 8" key="1">
    <citation type="submission" date="2018-06" db="EMBL/GenBank/DDBJ databases">
        <title>Genomic Encyclopedia of Archaeal and Bacterial Type Strains, Phase II (KMG-II): from individual species to whole genera.</title>
        <authorList>
            <person name="Goeker M."/>
        </authorList>
    </citation>
    <scope>NUCLEOTIDE SEQUENCE [LARGE SCALE GENOMIC DNA]</scope>
    <source>
        <strain evidence="7 8">DSM 22009</strain>
    </source>
</reference>
<gene>
    <name evidence="7" type="ORF">LX81_00154</name>
</gene>
<comment type="caution">
    <text evidence="7">The sequence shown here is derived from an EMBL/GenBank/DDBJ whole genome shotgun (WGS) entry which is preliminary data.</text>
</comment>
<dbReference type="CDD" id="cd06662">
    <property type="entry name" value="SURF1"/>
    <property type="match status" value="1"/>
</dbReference>
<evidence type="ECO:0000256" key="5">
    <source>
        <dbReference type="ARBA" id="ARBA00023136"/>
    </source>
</evidence>
<sequence>MRLVLLVVSGVLAVAVLVSLGLWQVQRLHWKQEILTRIETRISADPSPLPATFDEAADRYRPVEISGRSTGEELHVLVSTAATGAGYRVIVPFETDEGRRIMVDLGVIPTEEKAPPRAGQHMDVLGNLHWPQETDRFTPDPERGRNIWFARDVPIMAETLGTEPVLVVARRTEPPVPDVLALPITTEGIPNDHLNYAITWFSLAAICAGMTLLLALRMARGKEETDG</sequence>
<evidence type="ECO:0000313" key="7">
    <source>
        <dbReference type="EMBL" id="PZX19697.1"/>
    </source>
</evidence>